<keyword evidence="1" id="KW-0472">Membrane</keyword>
<keyword evidence="1" id="KW-0812">Transmembrane</keyword>
<dbReference type="AlphaFoldDB" id="A0A1I8EZY1"/>
<reference evidence="2" key="1">
    <citation type="submission" date="2016-11" db="UniProtKB">
        <authorList>
            <consortium name="WormBaseParasite"/>
        </authorList>
    </citation>
    <scope>IDENTIFICATION</scope>
    <source>
        <strain evidence="2">pt0022</strain>
    </source>
</reference>
<accession>A0A1I8EZY1</accession>
<evidence type="ECO:0000256" key="1">
    <source>
        <dbReference type="SAM" id="Phobius"/>
    </source>
</evidence>
<dbReference type="STRING" id="6293.A0A1I8EZY1"/>
<name>A0A1I8EZY1_WUCBA</name>
<feature type="transmembrane region" description="Helical" evidence="1">
    <location>
        <begin position="34"/>
        <end position="57"/>
    </location>
</feature>
<sequence length="72" mass="8492">MDDSWCDFQNNRSYRDWDGGDCCASTVRGRRVRLMFPSLCTSILWHLIMIPISRIYFGALRECKSTIKRTIQ</sequence>
<proteinExistence type="predicted"/>
<keyword evidence="1" id="KW-1133">Transmembrane helix</keyword>
<dbReference type="WBParaSite" id="maker-PairedContig_753-snap-gene-0.2-mRNA-1">
    <property type="protein sequence ID" value="maker-PairedContig_753-snap-gene-0.2-mRNA-1"/>
    <property type="gene ID" value="maker-PairedContig_753-snap-gene-0.2"/>
</dbReference>
<organism evidence="2">
    <name type="scientific">Wuchereria bancrofti</name>
    <dbReference type="NCBI Taxonomy" id="6293"/>
    <lineage>
        <taxon>Eukaryota</taxon>
        <taxon>Metazoa</taxon>
        <taxon>Ecdysozoa</taxon>
        <taxon>Nematoda</taxon>
        <taxon>Chromadorea</taxon>
        <taxon>Rhabditida</taxon>
        <taxon>Spirurina</taxon>
        <taxon>Spiruromorpha</taxon>
        <taxon>Filarioidea</taxon>
        <taxon>Onchocercidae</taxon>
        <taxon>Wuchereria</taxon>
    </lineage>
</organism>
<evidence type="ECO:0000313" key="2">
    <source>
        <dbReference type="WBParaSite" id="maker-PairedContig_753-snap-gene-0.2-mRNA-1"/>
    </source>
</evidence>
<protein>
    <submittedName>
        <fullName evidence="2">Uncharacterized protein</fullName>
    </submittedName>
</protein>